<dbReference type="InterPro" id="IPR045053">
    <property type="entry name" value="MAN-like"/>
</dbReference>
<evidence type="ECO:0000259" key="3">
    <source>
        <dbReference type="Pfam" id="PF02449"/>
    </source>
</evidence>
<dbReference type="EMBL" id="LITU01000075">
    <property type="protein sequence ID" value="KOY13992.1"/>
    <property type="molecule type" value="Genomic_DNA"/>
</dbReference>
<accession>A0A0M9BLX4</accession>
<dbReference type="SUPFAM" id="SSF51445">
    <property type="entry name" value="(Trans)glycosidases"/>
    <property type="match status" value="1"/>
</dbReference>
<dbReference type="PANTHER" id="PTHR31451">
    <property type="match status" value="1"/>
</dbReference>
<dbReference type="AlphaFoldDB" id="A0A0M9BLX4"/>
<dbReference type="PANTHER" id="PTHR31451:SF39">
    <property type="entry name" value="MANNAN ENDO-1,4-BETA-MANNOSIDASE 1"/>
    <property type="match status" value="1"/>
</dbReference>
<comment type="caution">
    <text evidence="4">The sequence shown here is derived from an EMBL/GenBank/DDBJ whole genome shotgun (WGS) entry which is preliminary data.</text>
</comment>
<organism evidence="4 5">
    <name type="scientific">Paenibacillus xylanivorans</name>
    <dbReference type="NCBI Taxonomy" id="1705561"/>
    <lineage>
        <taxon>Bacteria</taxon>
        <taxon>Bacillati</taxon>
        <taxon>Bacillota</taxon>
        <taxon>Bacilli</taxon>
        <taxon>Bacillales</taxon>
        <taxon>Paenibacillaceae</taxon>
        <taxon>Paenibacillus</taxon>
    </lineage>
</organism>
<dbReference type="InterPro" id="IPR017853">
    <property type="entry name" value="GH"/>
</dbReference>
<dbReference type="CDD" id="cd03143">
    <property type="entry name" value="A4_beta-galactosidase_middle_domain"/>
    <property type="match status" value="1"/>
</dbReference>
<gene>
    <name evidence="4" type="ORF">AMS66_24210</name>
</gene>
<evidence type="ECO:0000313" key="4">
    <source>
        <dbReference type="EMBL" id="KOY13992.1"/>
    </source>
</evidence>
<reference evidence="4 5" key="1">
    <citation type="submission" date="2015-08" db="EMBL/GenBank/DDBJ databases">
        <title>Draft genome sequence of cellulolytic and xylanolytic Paenibacillus sp. A59, isolated from a decaying forest soil from Patagonia, Argentina.</title>
        <authorList>
            <person name="Ghio S."/>
            <person name="Caceres A.M."/>
            <person name="Talia P."/>
            <person name="Grasso D."/>
            <person name="Campos E."/>
        </authorList>
    </citation>
    <scope>NUCLEOTIDE SEQUENCE [LARGE SCALE GENOMIC DNA]</scope>
    <source>
        <strain evidence="4 5">A59</strain>
    </source>
</reference>
<evidence type="ECO:0000313" key="5">
    <source>
        <dbReference type="Proteomes" id="UP000037688"/>
    </source>
</evidence>
<dbReference type="GO" id="GO:0004565">
    <property type="term" value="F:beta-galactosidase activity"/>
    <property type="evidence" value="ECO:0007669"/>
    <property type="project" value="InterPro"/>
</dbReference>
<dbReference type="Gene3D" id="3.20.20.80">
    <property type="entry name" value="Glycosidases"/>
    <property type="match status" value="1"/>
</dbReference>
<dbReference type="Pfam" id="PF02449">
    <property type="entry name" value="Glyco_hydro_42"/>
    <property type="match status" value="1"/>
</dbReference>
<evidence type="ECO:0000256" key="2">
    <source>
        <dbReference type="ARBA" id="ARBA00023295"/>
    </source>
</evidence>
<dbReference type="RefSeq" id="WP_053783226.1">
    <property type="nucleotide sequence ID" value="NZ_LITU01000075.1"/>
</dbReference>
<keyword evidence="5" id="KW-1185">Reference proteome</keyword>
<dbReference type="GO" id="GO:0005576">
    <property type="term" value="C:extracellular region"/>
    <property type="evidence" value="ECO:0007669"/>
    <property type="project" value="UniProtKB-SubCell"/>
</dbReference>
<proteinExistence type="predicted"/>
<dbReference type="GO" id="GO:0016985">
    <property type="term" value="F:mannan endo-1,4-beta-mannosidase activity"/>
    <property type="evidence" value="ECO:0007669"/>
    <property type="project" value="TreeGrafter"/>
</dbReference>
<dbReference type="Proteomes" id="UP000037688">
    <property type="component" value="Unassembled WGS sequence"/>
</dbReference>
<dbReference type="GO" id="GO:0005975">
    <property type="term" value="P:carbohydrate metabolic process"/>
    <property type="evidence" value="ECO:0007669"/>
    <property type="project" value="InterPro"/>
</dbReference>
<keyword evidence="1 4" id="KW-0378">Hydrolase</keyword>
<dbReference type="GO" id="GO:0009341">
    <property type="term" value="C:beta-galactosidase complex"/>
    <property type="evidence" value="ECO:0007669"/>
    <property type="project" value="InterPro"/>
</dbReference>
<dbReference type="PATRIC" id="fig|1705561.3.peg.5082"/>
<protein>
    <submittedName>
        <fullName evidence="4">Glycoside hydrolase</fullName>
    </submittedName>
</protein>
<evidence type="ECO:0000256" key="1">
    <source>
        <dbReference type="ARBA" id="ARBA00022801"/>
    </source>
</evidence>
<feature type="domain" description="Glycoside hydrolase family 42 N-terminal" evidence="3">
    <location>
        <begin position="536"/>
        <end position="628"/>
    </location>
</feature>
<keyword evidence="2" id="KW-0326">Glycosidase</keyword>
<dbReference type="OrthoDB" id="2698423at2"/>
<sequence length="1057" mass="119635">MSSAQVKRTKLIIFSDPTFPVEGTLPTQGALDSWKASEEIIVVGADELASALSRAAGEGCFVNLHAPYFPKSAWTEISAFLHQGGSLISIGGAPFKRPVRQENGAWISESEQTAYHQELYIHEALKVSAAKVDSLSSSEDIPLLAGKEGLFESADTWNLVPHTTKTSDLPHQMGSSGPMSTQISPLLRGRSKDGGSIAAPIVLWENSRSTFAGSRWLFVHLPLTATFWEQNGAAEMVNWAQYCAKGVTELSLKPNYASYELGERASLILQTQILQRAGSRRSEPELWTFDLTVEREDRTNGTVEKVWNHQLEMELSGEQRFERILLPVSIESGLYRIVGRVQAPDGEVRILRQGFWGQDAALLAEGEVITRSRDYFIKDGRPLPVVGMTYMTSDVARKFLFLPNADVWDRDMAQMAKAGINWIRTGIWTAYRNIMQVDGHMSEDVLRAIDAFLLTAKRHGLQVTFTFFSFTPETWEGTNPYLDPQSVDAQKRFIRSIVSRHRHSTHVDWDLINEPSMFDPVRIFSDGPRSARDSYEQQAFIEWLQQRHQTIEALQEAWNMSPKQLPDFTAAVIPEPEEINFDVQDMHKAKKGTRWLDYCLFSMEMHNVWARELVGTIKDLVPHHLVTVGQDEALGAQRPSPFFYEREVDYTTVHSWWLNDDLIWDGIFAKTPHKPNLIQETGIMYVETPDGRAKRTEEELHSILERKYAYAFSTGGAGAVQWIWNTNFYMDNANESHIGALRADGTEKPEADVSYDFGRFMEQIRDLFTDRELEEVAVVFPYSNDFSNRALAYDATTKLTRVMAYELKLPFRAVSEYHLEALKQQPPKLIMVPSPHNMDNGALSELLNFAENEGATLLITGPLGLDAYWKRTERADHLVGQRSLGNVQREEMLNINGVNHRVTYGRRRIAEVAKESLLHVENHTPDEVVLLPLGKGKLIWSPLPLELNGRDEPLADLYRYASEVAGIEHELEWVSGGDLAGVYGRKLSFPKGNLYVFVSEFAWDHEVKVRDKRTGALYTFLLEKNRSVLFATDAAGQLQAVYRPDEVEIVQQEVEGE</sequence>
<dbReference type="InterPro" id="IPR013529">
    <property type="entry name" value="Glyco_hydro_42_N"/>
</dbReference>
<name>A0A0M9BLX4_9BACL</name>